<dbReference type="EMBL" id="BJVI01000010">
    <property type="protein sequence ID" value="GEL17581.1"/>
    <property type="molecule type" value="Genomic_DNA"/>
</dbReference>
<organism evidence="2 3">
    <name type="scientific">Pseudonocardia asaccharolytica DSM 44247 = NBRC 16224</name>
    <dbReference type="NCBI Taxonomy" id="1123024"/>
    <lineage>
        <taxon>Bacteria</taxon>
        <taxon>Bacillati</taxon>
        <taxon>Actinomycetota</taxon>
        <taxon>Actinomycetes</taxon>
        <taxon>Pseudonocardiales</taxon>
        <taxon>Pseudonocardiaceae</taxon>
        <taxon>Pseudonocardia</taxon>
    </lineage>
</organism>
<keyword evidence="3" id="KW-1185">Reference proteome</keyword>
<evidence type="ECO:0000313" key="2">
    <source>
        <dbReference type="EMBL" id="GEL17581.1"/>
    </source>
</evidence>
<name>A0A511CYF1_9PSEU</name>
<reference evidence="2 3" key="1">
    <citation type="submission" date="2019-07" db="EMBL/GenBank/DDBJ databases">
        <title>Whole genome shotgun sequence of Pseudonocardia asaccharolytica NBRC 16224.</title>
        <authorList>
            <person name="Hosoyama A."/>
            <person name="Uohara A."/>
            <person name="Ohji S."/>
            <person name="Ichikawa N."/>
        </authorList>
    </citation>
    <scope>NUCLEOTIDE SEQUENCE [LARGE SCALE GENOMIC DNA]</scope>
    <source>
        <strain evidence="2 3">NBRC 16224</strain>
    </source>
</reference>
<feature type="region of interest" description="Disordered" evidence="1">
    <location>
        <begin position="90"/>
        <end position="197"/>
    </location>
</feature>
<dbReference type="AlphaFoldDB" id="A0A511CYF1"/>
<evidence type="ECO:0000313" key="3">
    <source>
        <dbReference type="Proteomes" id="UP000321328"/>
    </source>
</evidence>
<accession>A0A511CYF1</accession>
<dbReference type="OrthoDB" id="4966929at2"/>
<evidence type="ECO:0000256" key="1">
    <source>
        <dbReference type="SAM" id="MobiDB-lite"/>
    </source>
</evidence>
<dbReference type="Proteomes" id="UP000321328">
    <property type="component" value="Unassembled WGS sequence"/>
</dbReference>
<gene>
    <name evidence="2" type="ORF">PA7_14180</name>
</gene>
<dbReference type="STRING" id="1123024.GCA_000423625_03368"/>
<protein>
    <recommendedName>
        <fullName evidence="4">DNA primase</fullName>
    </recommendedName>
</protein>
<sequence>MKCGARIALGVAGGYLLGRTKKMKLALMLGGLAAGQRAGGPSEILAQGTKLVKASPELTRLVDEMRGRLLDAGKGAAMAVATRQVESLTDKVGQRVESLGDLGTGRRRRSEAEEREPEAEEAEEEAAEDGEPDEADETDEAEEEDEEAPRRPARGRGSRASGAKSPAATVKRAAASTAGGAARRGGRTRTQRSGDDG</sequence>
<feature type="compositionally biased region" description="Acidic residues" evidence="1">
    <location>
        <begin position="113"/>
        <end position="147"/>
    </location>
</feature>
<feature type="compositionally biased region" description="Low complexity" evidence="1">
    <location>
        <begin position="158"/>
        <end position="181"/>
    </location>
</feature>
<evidence type="ECO:0008006" key="4">
    <source>
        <dbReference type="Google" id="ProtNLM"/>
    </source>
</evidence>
<comment type="caution">
    <text evidence="2">The sequence shown here is derived from an EMBL/GenBank/DDBJ whole genome shotgun (WGS) entry which is preliminary data.</text>
</comment>
<proteinExistence type="predicted"/>
<dbReference type="RefSeq" id="WP_051233551.1">
    <property type="nucleotide sequence ID" value="NZ_BJVI01000010.1"/>
</dbReference>